<evidence type="ECO:0000256" key="7">
    <source>
        <dbReference type="SAM" id="SignalP"/>
    </source>
</evidence>
<feature type="domain" description="NFD4 C-terminal" evidence="9">
    <location>
        <begin position="312"/>
        <end position="526"/>
    </location>
</feature>
<accession>A0ABD3J0T9</accession>
<evidence type="ECO:0000313" key="11">
    <source>
        <dbReference type="Proteomes" id="UP001634007"/>
    </source>
</evidence>
<keyword evidence="2 6" id="KW-0812">Transmembrane</keyword>
<dbReference type="PANTHER" id="PTHR21576">
    <property type="entry name" value="UNCHARACTERIZED NODULIN-LIKE PROTEIN"/>
    <property type="match status" value="1"/>
</dbReference>
<feature type="transmembrane region" description="Helical" evidence="6">
    <location>
        <begin position="420"/>
        <end position="448"/>
    </location>
</feature>
<evidence type="ECO:0000259" key="8">
    <source>
        <dbReference type="Pfam" id="PF06813"/>
    </source>
</evidence>
<feature type="transmembrane region" description="Helical" evidence="6">
    <location>
        <begin position="65"/>
        <end position="89"/>
    </location>
</feature>
<feature type="domain" description="Nodulin-like" evidence="8">
    <location>
        <begin position="3"/>
        <end position="252"/>
    </location>
</feature>
<evidence type="ECO:0000259" key="9">
    <source>
        <dbReference type="Pfam" id="PF23262"/>
    </source>
</evidence>
<dbReference type="InterPro" id="IPR036259">
    <property type="entry name" value="MFS_trans_sf"/>
</dbReference>
<name>A0ABD3J0T9_EUCGL</name>
<evidence type="ECO:0000256" key="2">
    <source>
        <dbReference type="ARBA" id="ARBA00022692"/>
    </source>
</evidence>
<feature type="transmembrane region" description="Helical" evidence="6">
    <location>
        <begin position="500"/>
        <end position="519"/>
    </location>
</feature>
<dbReference type="AlphaFoldDB" id="A0ABD3J0T9"/>
<feature type="transmembrane region" description="Helical" evidence="6">
    <location>
        <begin position="101"/>
        <end position="123"/>
    </location>
</feature>
<feature type="transmembrane region" description="Helical" evidence="6">
    <location>
        <begin position="394"/>
        <end position="414"/>
    </location>
</feature>
<dbReference type="Gene3D" id="1.20.1250.20">
    <property type="entry name" value="MFS general substrate transporter like domains"/>
    <property type="match status" value="1"/>
</dbReference>
<dbReference type="InterPro" id="IPR056555">
    <property type="entry name" value="NFD4_C"/>
</dbReference>
<dbReference type="Pfam" id="PF23262">
    <property type="entry name" value="NFD4_C"/>
    <property type="match status" value="1"/>
</dbReference>
<dbReference type="GO" id="GO:0016020">
    <property type="term" value="C:membrane"/>
    <property type="evidence" value="ECO:0007669"/>
    <property type="project" value="UniProtKB-SubCell"/>
</dbReference>
<dbReference type="InterPro" id="IPR010658">
    <property type="entry name" value="Nodulin-like"/>
</dbReference>
<comment type="caution">
    <text evidence="10">The sequence shown here is derived from an EMBL/GenBank/DDBJ whole genome shotgun (WGS) entry which is preliminary data.</text>
</comment>
<reference evidence="10 11" key="1">
    <citation type="submission" date="2024-11" db="EMBL/GenBank/DDBJ databases">
        <title>Chromosome-level genome assembly of Eucalyptus globulus Labill. provides insights into its genome evolution.</title>
        <authorList>
            <person name="Li X."/>
        </authorList>
    </citation>
    <scope>NUCLEOTIDE SEQUENCE [LARGE SCALE GENOMIC DNA]</scope>
    <source>
        <strain evidence="10">CL2024</strain>
        <tissue evidence="10">Fresh tender leaves</tissue>
    </source>
</reference>
<feature type="transmembrane region" description="Helical" evidence="6">
    <location>
        <begin position="367"/>
        <end position="387"/>
    </location>
</feature>
<feature type="transmembrane region" description="Helical" evidence="6">
    <location>
        <begin position="238"/>
        <end position="257"/>
    </location>
</feature>
<keyword evidence="11" id="KW-1185">Reference proteome</keyword>
<feature type="transmembrane region" description="Helical" evidence="6">
    <location>
        <begin position="460"/>
        <end position="480"/>
    </location>
</feature>
<keyword evidence="3 6" id="KW-1133">Transmembrane helix</keyword>
<evidence type="ECO:0000256" key="4">
    <source>
        <dbReference type="ARBA" id="ARBA00023136"/>
    </source>
</evidence>
<dbReference type="EMBL" id="JBJKBG010000010">
    <property type="protein sequence ID" value="KAL3719860.1"/>
    <property type="molecule type" value="Genomic_DNA"/>
</dbReference>
<evidence type="ECO:0000313" key="10">
    <source>
        <dbReference type="EMBL" id="KAL3719860.1"/>
    </source>
</evidence>
<feature type="transmembrane region" description="Helical" evidence="6">
    <location>
        <begin position="209"/>
        <end position="232"/>
    </location>
</feature>
<protein>
    <recommendedName>
        <fullName evidence="12">Nodulin-like domain-containing protein</fullName>
    </recommendedName>
</protein>
<gene>
    <name evidence="10" type="ORF">ACJRO7_004789</name>
</gene>
<evidence type="ECO:0000256" key="5">
    <source>
        <dbReference type="SAM" id="MobiDB-lite"/>
    </source>
</evidence>
<feature type="signal peptide" evidence="7">
    <location>
        <begin position="1"/>
        <end position="18"/>
    </location>
</feature>
<dbReference type="PANTHER" id="PTHR21576:SF11">
    <property type="entry name" value="MAJOR FACILITATOR SUPERFAMILY PROTEIN"/>
    <property type="match status" value="1"/>
</dbReference>
<dbReference type="SUPFAM" id="SSF103473">
    <property type="entry name" value="MFS general substrate transporter"/>
    <property type="match status" value="1"/>
</dbReference>
<evidence type="ECO:0000256" key="1">
    <source>
        <dbReference type="ARBA" id="ARBA00004141"/>
    </source>
</evidence>
<feature type="chain" id="PRO_5044840405" description="Nodulin-like domain-containing protein" evidence="7">
    <location>
        <begin position="19"/>
        <end position="529"/>
    </location>
</feature>
<proteinExistence type="predicted"/>
<dbReference type="Pfam" id="PF06813">
    <property type="entry name" value="Nodulin-like"/>
    <property type="match status" value="1"/>
</dbReference>
<comment type="subcellular location">
    <subcellularLocation>
        <location evidence="1">Membrane</location>
        <topology evidence="1">Multi-pass membrane protein</topology>
    </subcellularLocation>
</comment>
<evidence type="ECO:0008006" key="12">
    <source>
        <dbReference type="Google" id="ProtNLM"/>
    </source>
</evidence>
<sequence length="529" mass="56843">MQQWLSLVAMIWLQSVAGTNTNFPAYSSQLKQILSISQVQLNNLAFASDAGKLLGWLSGLAAVHLPLWLVLLIGASLGLVGYGIQYLFVAGQVASLSYPAVFLLTALAGNSICWINTVCYVVAIRNFPLHRQVVVGLTTSYQGLSAGVYTDIVYAAFNQRGGVARAQAYLFLSSVLPVVTSLVTAPFVRDVNAGNPGAGRNTHAGFVMLFVITIATGVYAVVSSMGSVSGWLPAVNNAMGMGICLMVPAVVPLAEGLKHFVALTRKRVQDVASEEENGERRQDKIAVGDQEEEEEEEEVTVVAPFEEMAISIGVREELGARDMVRRVEFWLYFFVYLLGATLGFVFLNNLGQIAESRGYSKTSSLVALSSAFGFFGRLIPSLFDCLLARWKYVVARPALIAGLMAPMVGAYFLLLSPATAALYASTAVIGTCSGAITSIAVATTTELFGTKNFSVNHNIVIANIPIGSFAFGYAAALLYRRQSPGGGQKCMGMECYNTTFVVWGCLCSLGTVLALLLYARTRKFYSRSI</sequence>
<keyword evidence="4 6" id="KW-0472">Membrane</keyword>
<feature type="transmembrane region" description="Helical" evidence="6">
    <location>
        <begin position="329"/>
        <end position="347"/>
    </location>
</feature>
<feature type="transmembrane region" description="Helical" evidence="6">
    <location>
        <begin position="168"/>
        <end position="188"/>
    </location>
</feature>
<keyword evidence="7" id="KW-0732">Signal</keyword>
<dbReference type="Proteomes" id="UP001634007">
    <property type="component" value="Unassembled WGS sequence"/>
</dbReference>
<feature type="region of interest" description="Disordered" evidence="5">
    <location>
        <begin position="272"/>
        <end position="295"/>
    </location>
</feature>
<evidence type="ECO:0000256" key="6">
    <source>
        <dbReference type="SAM" id="Phobius"/>
    </source>
</evidence>
<organism evidence="10 11">
    <name type="scientific">Eucalyptus globulus</name>
    <name type="common">Tasmanian blue gum</name>
    <dbReference type="NCBI Taxonomy" id="34317"/>
    <lineage>
        <taxon>Eukaryota</taxon>
        <taxon>Viridiplantae</taxon>
        <taxon>Streptophyta</taxon>
        <taxon>Embryophyta</taxon>
        <taxon>Tracheophyta</taxon>
        <taxon>Spermatophyta</taxon>
        <taxon>Magnoliopsida</taxon>
        <taxon>eudicotyledons</taxon>
        <taxon>Gunneridae</taxon>
        <taxon>Pentapetalae</taxon>
        <taxon>rosids</taxon>
        <taxon>malvids</taxon>
        <taxon>Myrtales</taxon>
        <taxon>Myrtaceae</taxon>
        <taxon>Myrtoideae</taxon>
        <taxon>Eucalypteae</taxon>
        <taxon>Eucalyptus</taxon>
    </lineage>
</organism>
<evidence type="ECO:0000256" key="3">
    <source>
        <dbReference type="ARBA" id="ARBA00022989"/>
    </source>
</evidence>